<proteinExistence type="predicted"/>
<organism evidence="1">
    <name type="scientific">Arundo donax</name>
    <name type="common">Giant reed</name>
    <name type="synonym">Donax arundinaceus</name>
    <dbReference type="NCBI Taxonomy" id="35708"/>
    <lineage>
        <taxon>Eukaryota</taxon>
        <taxon>Viridiplantae</taxon>
        <taxon>Streptophyta</taxon>
        <taxon>Embryophyta</taxon>
        <taxon>Tracheophyta</taxon>
        <taxon>Spermatophyta</taxon>
        <taxon>Magnoliopsida</taxon>
        <taxon>Liliopsida</taxon>
        <taxon>Poales</taxon>
        <taxon>Poaceae</taxon>
        <taxon>PACMAD clade</taxon>
        <taxon>Arundinoideae</taxon>
        <taxon>Arundineae</taxon>
        <taxon>Arundo</taxon>
    </lineage>
</organism>
<dbReference type="AlphaFoldDB" id="A0A0A8XZB4"/>
<sequence>MVGYALGIFGAQRRTSFFSLLFASCRLFFPSLPLAVYFSPLCLLRSCLRVFIDLSKIQESYGNLIIAWIHVICL</sequence>
<accession>A0A0A8XZB4</accession>
<reference evidence="1" key="1">
    <citation type="submission" date="2014-09" db="EMBL/GenBank/DDBJ databases">
        <authorList>
            <person name="Magalhaes I.L.F."/>
            <person name="Oliveira U."/>
            <person name="Santos F.R."/>
            <person name="Vidigal T.H.D.A."/>
            <person name="Brescovit A.D."/>
            <person name="Santos A.J."/>
        </authorList>
    </citation>
    <scope>NUCLEOTIDE SEQUENCE</scope>
    <source>
        <tissue evidence="1">Shoot tissue taken approximately 20 cm above the soil surface</tissue>
    </source>
</reference>
<protein>
    <submittedName>
        <fullName evidence="1">Uncharacterized protein</fullName>
    </submittedName>
</protein>
<dbReference type="EMBL" id="GBRH01279885">
    <property type="protein sequence ID" value="JAD18010.1"/>
    <property type="molecule type" value="Transcribed_RNA"/>
</dbReference>
<evidence type="ECO:0000313" key="1">
    <source>
        <dbReference type="EMBL" id="JAD18010.1"/>
    </source>
</evidence>
<name>A0A0A8XZB4_ARUDO</name>
<reference evidence="1" key="2">
    <citation type="journal article" date="2015" name="Data Brief">
        <title>Shoot transcriptome of the giant reed, Arundo donax.</title>
        <authorList>
            <person name="Barrero R.A."/>
            <person name="Guerrero F.D."/>
            <person name="Moolhuijzen P."/>
            <person name="Goolsby J.A."/>
            <person name="Tidwell J."/>
            <person name="Bellgard S.E."/>
            <person name="Bellgard M.I."/>
        </authorList>
    </citation>
    <scope>NUCLEOTIDE SEQUENCE</scope>
    <source>
        <tissue evidence="1">Shoot tissue taken approximately 20 cm above the soil surface</tissue>
    </source>
</reference>